<accession>A0AAD4PRN5</accession>
<keyword evidence="1" id="KW-1133">Transmembrane helix</keyword>
<evidence type="ECO:0000256" key="1">
    <source>
        <dbReference type="SAM" id="Phobius"/>
    </source>
</evidence>
<gene>
    <name evidence="2" type="ORF">BGW36DRAFT_390675</name>
</gene>
<feature type="transmembrane region" description="Helical" evidence="1">
    <location>
        <begin position="16"/>
        <end position="35"/>
    </location>
</feature>
<proteinExistence type="predicted"/>
<dbReference type="GeneID" id="70247795"/>
<comment type="caution">
    <text evidence="2">The sequence shown here is derived from an EMBL/GenBank/DDBJ whole genome shotgun (WGS) entry which is preliminary data.</text>
</comment>
<dbReference type="RefSeq" id="XP_046065663.1">
    <property type="nucleotide sequence ID" value="XM_046217508.1"/>
</dbReference>
<keyword evidence="1" id="KW-0812">Transmembrane</keyword>
<dbReference type="EMBL" id="JAJTJA010000015">
    <property type="protein sequence ID" value="KAH8689309.1"/>
    <property type="molecule type" value="Genomic_DNA"/>
</dbReference>
<keyword evidence="1" id="KW-0472">Membrane</keyword>
<dbReference type="AlphaFoldDB" id="A0AAD4PRN5"/>
<sequence>MNERNPPWMRHGHRESLVYSLFLLLCGGTWSYYFYQINYTASLLLRVSLYDLEQLCPIGESSTKRLIRSYKFN</sequence>
<evidence type="ECO:0000313" key="3">
    <source>
        <dbReference type="Proteomes" id="UP001201262"/>
    </source>
</evidence>
<protein>
    <submittedName>
        <fullName evidence="2">Uncharacterized protein</fullName>
    </submittedName>
</protein>
<reference evidence="2" key="1">
    <citation type="submission" date="2021-12" db="EMBL/GenBank/DDBJ databases">
        <title>Convergent genome expansion in fungi linked to evolution of root-endophyte symbiosis.</title>
        <authorList>
            <consortium name="DOE Joint Genome Institute"/>
            <person name="Ke Y.-H."/>
            <person name="Bonito G."/>
            <person name="Liao H.-L."/>
            <person name="Looney B."/>
            <person name="Rojas-Flechas A."/>
            <person name="Nash J."/>
            <person name="Hameed K."/>
            <person name="Schadt C."/>
            <person name="Martin F."/>
            <person name="Crous P.W."/>
            <person name="Miettinen O."/>
            <person name="Magnuson J.K."/>
            <person name="Labbe J."/>
            <person name="Jacobson D."/>
            <person name="Doktycz M.J."/>
            <person name="Veneault-Fourrey C."/>
            <person name="Kuo A."/>
            <person name="Mondo S."/>
            <person name="Calhoun S."/>
            <person name="Riley R."/>
            <person name="Ohm R."/>
            <person name="LaButti K."/>
            <person name="Andreopoulos B."/>
            <person name="Pangilinan J."/>
            <person name="Nolan M."/>
            <person name="Tritt A."/>
            <person name="Clum A."/>
            <person name="Lipzen A."/>
            <person name="Daum C."/>
            <person name="Barry K."/>
            <person name="Grigoriev I.V."/>
            <person name="Vilgalys R."/>
        </authorList>
    </citation>
    <scope>NUCLEOTIDE SEQUENCE</scope>
    <source>
        <strain evidence="2">PMI_201</strain>
    </source>
</reference>
<dbReference type="Proteomes" id="UP001201262">
    <property type="component" value="Unassembled WGS sequence"/>
</dbReference>
<evidence type="ECO:0000313" key="2">
    <source>
        <dbReference type="EMBL" id="KAH8689309.1"/>
    </source>
</evidence>
<name>A0AAD4PRN5_9EURO</name>
<keyword evidence="3" id="KW-1185">Reference proteome</keyword>
<organism evidence="2 3">
    <name type="scientific">Talaromyces proteolyticus</name>
    <dbReference type="NCBI Taxonomy" id="1131652"/>
    <lineage>
        <taxon>Eukaryota</taxon>
        <taxon>Fungi</taxon>
        <taxon>Dikarya</taxon>
        <taxon>Ascomycota</taxon>
        <taxon>Pezizomycotina</taxon>
        <taxon>Eurotiomycetes</taxon>
        <taxon>Eurotiomycetidae</taxon>
        <taxon>Eurotiales</taxon>
        <taxon>Trichocomaceae</taxon>
        <taxon>Talaromyces</taxon>
        <taxon>Talaromyces sect. Bacilispori</taxon>
    </lineage>
</organism>